<keyword evidence="8 16" id="KW-0067">ATP-binding</keyword>
<dbReference type="SUPFAM" id="SSF53623">
    <property type="entry name" value="MurD-like peptide ligases, catalytic domain"/>
    <property type="match status" value="1"/>
</dbReference>
<feature type="binding site" evidence="15">
    <location>
        <position position="296"/>
    </location>
    <ligand>
        <name>UDP-N-acetyl-alpha-D-glucosamine</name>
        <dbReference type="ChEBI" id="CHEBI:57705"/>
    </ligand>
</feature>
<evidence type="ECO:0000256" key="10">
    <source>
        <dbReference type="ARBA" id="ARBA00022984"/>
    </source>
</evidence>
<comment type="pathway">
    <text evidence="2 15">Cell wall biogenesis; peptidoglycan biosynthesis.</text>
</comment>
<dbReference type="Gene3D" id="3.40.50.720">
    <property type="entry name" value="NAD(P)-binding Rossmann-like Domain"/>
    <property type="match status" value="1"/>
</dbReference>
<dbReference type="InterPro" id="IPR004276">
    <property type="entry name" value="GlycoTrans_28_N"/>
</dbReference>
<dbReference type="InterPro" id="IPR004101">
    <property type="entry name" value="Mur_ligase_C"/>
</dbReference>
<dbReference type="GO" id="GO:0005886">
    <property type="term" value="C:plasma membrane"/>
    <property type="evidence" value="ECO:0007669"/>
    <property type="project" value="UniProtKB-SubCell"/>
</dbReference>
<evidence type="ECO:0000256" key="4">
    <source>
        <dbReference type="ARBA" id="ARBA00022490"/>
    </source>
</evidence>
<dbReference type="GO" id="GO:0005737">
    <property type="term" value="C:cytoplasm"/>
    <property type="evidence" value="ECO:0007669"/>
    <property type="project" value="UniProtKB-SubCell"/>
</dbReference>
<comment type="similarity">
    <text evidence="16">Belongs to the MurCDEF family.</text>
</comment>
<dbReference type="InterPro" id="IPR036565">
    <property type="entry name" value="Mur-like_cat_sf"/>
</dbReference>
<dbReference type="GO" id="GO:0008763">
    <property type="term" value="F:UDP-N-acetylmuramate-L-alanine ligase activity"/>
    <property type="evidence" value="ECO:0007669"/>
    <property type="project" value="UniProtKB-UniRule"/>
</dbReference>
<evidence type="ECO:0000256" key="5">
    <source>
        <dbReference type="ARBA" id="ARBA00022598"/>
    </source>
</evidence>
<feature type="domain" description="Mur ligase central" evidence="21">
    <location>
        <begin position="484"/>
        <end position="670"/>
    </location>
</feature>
<feature type="domain" description="Glycosyl transferase family 28 C-terminal" evidence="20">
    <location>
        <begin position="189"/>
        <end position="355"/>
    </location>
</feature>
<feature type="binding site" evidence="15">
    <location>
        <position position="195"/>
    </location>
    <ligand>
        <name>UDP-N-acetyl-alpha-D-glucosamine</name>
        <dbReference type="ChEBI" id="CHEBI:57705"/>
    </ligand>
</feature>
<dbReference type="InterPro" id="IPR005758">
    <property type="entry name" value="UDP-N-AcMur_Ala_ligase_MurC"/>
</dbReference>
<dbReference type="NCBIfam" id="TIGR01082">
    <property type="entry name" value="murC"/>
    <property type="match status" value="1"/>
</dbReference>
<comment type="caution">
    <text evidence="22">The sequence shown here is derived from an EMBL/GenBank/DDBJ whole genome shotgun (WGS) entry which is preliminary data.</text>
</comment>
<evidence type="ECO:0000256" key="12">
    <source>
        <dbReference type="ARBA" id="ARBA00023306"/>
    </source>
</evidence>
<dbReference type="EMBL" id="VOSK01000008">
    <property type="protein sequence ID" value="MPR24606.1"/>
    <property type="molecule type" value="Genomic_DNA"/>
</dbReference>
<dbReference type="Proteomes" id="UP000403266">
    <property type="component" value="Unassembled WGS sequence"/>
</dbReference>
<evidence type="ECO:0000256" key="16">
    <source>
        <dbReference type="HAMAP-Rule" id="MF_00046"/>
    </source>
</evidence>
<keyword evidence="15" id="KW-0808">Transferase</keyword>
<dbReference type="InterPro" id="IPR000713">
    <property type="entry name" value="Mur_ligase_N"/>
</dbReference>
<evidence type="ECO:0000313" key="23">
    <source>
        <dbReference type="Proteomes" id="UP000403266"/>
    </source>
</evidence>
<dbReference type="GO" id="GO:0051301">
    <property type="term" value="P:cell division"/>
    <property type="evidence" value="ECO:0007669"/>
    <property type="project" value="UniProtKB-KW"/>
</dbReference>
<sequence length="843" mass="89836">MSAPLILLTAGGTGGHLFPAEALANALKASGAKVALATDKRANAYGGSFPADEVVEIPSATPSGRSLPQMAKAALLLGQGTLKAASLMRQMKPVVVVGFGGYPTVPPVLAAYFLKVPTVIHEANGVMGRANRLLARRATVIATGFADIKGVPANVPGKLVHTGNPIRPAVLEAAKQPYASLEPNGKLRLLVVGGSQGARVMSDVVPPAIELLPPNLRTRLAVTQQARGEDLERVRDHYRKLGVEFEAEPFFKDLPYRLAQAHLVVSRSGASTVAELAVIGRPSVLVPLPGSLDQDQAANAKTLGDLGAAIVCPQSDFTPERLANEIQLFFQEPDRLTKAAAAAHSASITDAAERLAQVVLTLIHSNNNGKKTMKLPPKLGPIHFIGIGGIGMSGIAEVMHNLGYTVQGSDAADNYNVRRLHDKGIKTFIGHRDENVEDAEIVVVSTAIKRDNPELIVAREKRLPVVRRAEMLAELMRFKSCVAVAGTHGKTTTTSLVATLLDAGGLDPTVINGGIINAYGTNARMGDGQWMVVEADESDGTFLKLPADVAIVTNIDAEHLDHFGTFDAIKDAFHSFINSIPFYGFAVMCIDHPTVQDLVGRIEDRRIITYGENPQADVRLMDVDSRGGQNRFRVMIRDRRPGFRLELEDLVLPMPGAHNALNATAAIAVAHELGVTPDAIRKALASFGGVKRRFTRTGDWNGVAVFDDYGHHPIEIAAVLKAARASTDGQVIAVVQPHRYSRLASLFDQFCTCFNDADAVIVAPVYAAGEQPIPGADRDSLVSGLKARGHRNVMALEKSEELAGFVKGIAKPGDYVICLGAGNITQWAYALPGELEALGEKAA</sequence>
<name>A0A5N7MKZ8_9HYPH</name>
<protein>
    <recommendedName>
        <fullName evidence="15 16">Multifunctional fusion protein</fullName>
    </recommendedName>
    <domain>
        <recommendedName>
            <fullName evidence="15">UDP-N-acetylglucosamine--N-acetylmuramyl-(pentapeptide) pyrophosphoryl-undecaprenol N-acetylglucosamine transferase</fullName>
            <ecNumber evidence="15">2.4.1.227</ecNumber>
        </recommendedName>
        <alternativeName>
            <fullName evidence="15">Undecaprenyl-PP-MurNAc-pentapeptide-UDPGlcNAc GlcNAc transferase</fullName>
        </alternativeName>
    </domain>
    <domain>
        <recommendedName>
            <fullName evidence="16">UDP-N-acetylmuramate--L-alanine ligase</fullName>
            <ecNumber evidence="16">6.3.2.8</ecNumber>
        </recommendedName>
        <alternativeName>
            <fullName evidence="16">UDP-N-acetylmuramoyl-L-alanine synthetase</fullName>
        </alternativeName>
    </domain>
</protein>
<dbReference type="AlphaFoldDB" id="A0A5N7MKZ8"/>
<keyword evidence="9 15" id="KW-0133">Cell shape</keyword>
<dbReference type="Pfam" id="PF01225">
    <property type="entry name" value="Mur_ligase"/>
    <property type="match status" value="1"/>
</dbReference>
<dbReference type="GO" id="GO:0051991">
    <property type="term" value="F:UDP-N-acetyl-D-glucosamine:N-acetylmuramoyl-L-alanyl-D-glutamyl-meso-2,6-diaminopimelyl-D-alanyl-D-alanine-diphosphoundecaprenol 4-beta-N-acetylglucosaminlytransferase activity"/>
    <property type="evidence" value="ECO:0007669"/>
    <property type="project" value="RHEA"/>
</dbReference>
<reference evidence="22 23" key="1">
    <citation type="journal article" date="2019" name="Syst. Appl. Microbiol.">
        <title>Microvirga tunisiensis sp. nov., a root nodule symbiotic bacterium isolated from Lupinus micranthus and L. luteus grown in Northern Tunisia.</title>
        <authorList>
            <person name="Msaddak A."/>
            <person name="Rejili M."/>
            <person name="Duran D."/>
            <person name="Mars M."/>
            <person name="Palacios J.M."/>
            <person name="Ruiz-Argueso T."/>
            <person name="Rey L."/>
            <person name="Imperial J."/>
        </authorList>
    </citation>
    <scope>NUCLEOTIDE SEQUENCE [LARGE SCALE GENOMIC DNA]</scope>
    <source>
        <strain evidence="22 23">Lmie10</strain>
    </source>
</reference>
<evidence type="ECO:0000313" key="22">
    <source>
        <dbReference type="EMBL" id="MPR24606.1"/>
    </source>
</evidence>
<dbReference type="GO" id="GO:0005975">
    <property type="term" value="P:carbohydrate metabolic process"/>
    <property type="evidence" value="ECO:0007669"/>
    <property type="project" value="InterPro"/>
</dbReference>
<dbReference type="Pfam" id="PF02875">
    <property type="entry name" value="Mur_ligase_C"/>
    <property type="match status" value="1"/>
</dbReference>
<dbReference type="PANTHER" id="PTHR43445:SF3">
    <property type="entry name" value="UDP-N-ACETYLMURAMATE--L-ALANINE LIGASE"/>
    <property type="match status" value="1"/>
</dbReference>
<evidence type="ECO:0000256" key="2">
    <source>
        <dbReference type="ARBA" id="ARBA00004752"/>
    </source>
</evidence>
<keyword evidence="5 16" id="KW-0436">Ligase</keyword>
<comment type="catalytic activity">
    <reaction evidence="15">
        <text>di-trans,octa-cis-undecaprenyl diphospho-N-acetyl-alpha-D-muramoyl-L-alanyl-D-glutamyl-meso-2,6-diaminopimeloyl-D-alanyl-D-alanine + UDP-N-acetyl-alpha-D-glucosamine = di-trans,octa-cis-undecaprenyl diphospho-[N-acetyl-alpha-D-glucosaminyl-(1-&gt;4)]-N-acetyl-alpha-D-muramoyl-L-alanyl-D-glutamyl-meso-2,6-diaminopimeloyl-D-alanyl-D-alanine + UDP + H(+)</text>
        <dbReference type="Rhea" id="RHEA:31227"/>
        <dbReference type="ChEBI" id="CHEBI:15378"/>
        <dbReference type="ChEBI" id="CHEBI:57705"/>
        <dbReference type="ChEBI" id="CHEBI:58223"/>
        <dbReference type="ChEBI" id="CHEBI:61387"/>
        <dbReference type="ChEBI" id="CHEBI:61388"/>
        <dbReference type="EC" id="2.4.1.227"/>
    </reaction>
</comment>
<evidence type="ECO:0000256" key="9">
    <source>
        <dbReference type="ARBA" id="ARBA00022960"/>
    </source>
</evidence>
<evidence type="ECO:0000259" key="20">
    <source>
        <dbReference type="Pfam" id="PF04101"/>
    </source>
</evidence>
<dbReference type="EC" id="6.3.2.8" evidence="16"/>
<evidence type="ECO:0000256" key="3">
    <source>
        <dbReference type="ARBA" id="ARBA00022475"/>
    </source>
</evidence>
<feature type="binding site" evidence="15">
    <location>
        <begin position="13"/>
        <end position="15"/>
    </location>
    <ligand>
        <name>UDP-N-acetyl-alpha-D-glucosamine</name>
        <dbReference type="ChEBI" id="CHEBI:57705"/>
    </ligand>
</feature>
<evidence type="ECO:0000259" key="19">
    <source>
        <dbReference type="Pfam" id="PF03033"/>
    </source>
</evidence>
<dbReference type="Gene3D" id="3.90.190.20">
    <property type="entry name" value="Mur ligase, C-terminal domain"/>
    <property type="match status" value="1"/>
</dbReference>
<dbReference type="PANTHER" id="PTHR43445">
    <property type="entry name" value="UDP-N-ACETYLMURAMATE--L-ALANINE LIGASE-RELATED"/>
    <property type="match status" value="1"/>
</dbReference>
<dbReference type="GO" id="GO:0008360">
    <property type="term" value="P:regulation of cell shape"/>
    <property type="evidence" value="ECO:0007669"/>
    <property type="project" value="UniProtKB-KW"/>
</dbReference>
<gene>
    <name evidence="15" type="primary">murG</name>
    <name evidence="16" type="synonym">murC</name>
    <name evidence="22" type="ORF">FS320_05005</name>
</gene>
<dbReference type="UniPathway" id="UPA00219"/>
<feature type="binding site" evidence="15">
    <location>
        <position position="124"/>
    </location>
    <ligand>
        <name>UDP-N-acetyl-alpha-D-glucosamine</name>
        <dbReference type="ChEBI" id="CHEBI:57705"/>
    </ligand>
</feature>
<keyword evidence="15" id="KW-0328">Glycosyltransferase</keyword>
<keyword evidence="3 15" id="KW-1003">Cell membrane</keyword>
<keyword evidence="6 15" id="KW-0132">Cell division</keyword>
<dbReference type="InterPro" id="IPR006009">
    <property type="entry name" value="GlcNAc_MurG"/>
</dbReference>
<dbReference type="EC" id="2.4.1.227" evidence="15"/>
<evidence type="ECO:0000256" key="13">
    <source>
        <dbReference type="ARBA" id="ARBA00023316"/>
    </source>
</evidence>
<feature type="domain" description="Glycosyltransferase family 28 N-terminal" evidence="19">
    <location>
        <begin position="6"/>
        <end position="142"/>
    </location>
</feature>
<dbReference type="GO" id="GO:0050511">
    <property type="term" value="F:undecaprenyldiphospho-muramoylpentapeptide beta-N-acetylglucosaminyltransferase activity"/>
    <property type="evidence" value="ECO:0007669"/>
    <property type="project" value="UniProtKB-UniRule"/>
</dbReference>
<comment type="caution">
    <text evidence="15">Lacks conserved residue(s) required for the propagation of feature annotation.</text>
</comment>
<keyword evidence="12 15" id="KW-0131">Cell cycle</keyword>
<dbReference type="Pfam" id="PF04101">
    <property type="entry name" value="Glyco_tran_28_C"/>
    <property type="match status" value="1"/>
</dbReference>
<feature type="binding site" evidence="15">
    <location>
        <position position="167"/>
    </location>
    <ligand>
        <name>UDP-N-acetyl-alpha-D-glucosamine</name>
        <dbReference type="ChEBI" id="CHEBI:57705"/>
    </ligand>
</feature>
<keyword evidence="11 15" id="KW-0472">Membrane</keyword>
<evidence type="ECO:0000259" key="18">
    <source>
        <dbReference type="Pfam" id="PF02875"/>
    </source>
</evidence>
<comment type="function">
    <text evidence="15">Cell wall formation. Catalyzes the transfer of a GlcNAc subunit on undecaprenyl-pyrophosphoryl-MurNAc-pentapeptide (lipid intermediate I) to form undecaprenyl-pyrophosphoryl-MurNAc-(pentapeptide)GlcNAc (lipid intermediate II).</text>
</comment>
<evidence type="ECO:0000256" key="1">
    <source>
        <dbReference type="ARBA" id="ARBA00004496"/>
    </source>
</evidence>
<dbReference type="InterPro" id="IPR050061">
    <property type="entry name" value="MurCDEF_pg_biosynth"/>
</dbReference>
<feature type="domain" description="Mur ligase C-terminal" evidence="18">
    <location>
        <begin position="692"/>
        <end position="822"/>
    </location>
</feature>
<dbReference type="CDD" id="cd03785">
    <property type="entry name" value="GT28_MurG"/>
    <property type="match status" value="1"/>
</dbReference>
<keyword evidence="7 16" id="KW-0547">Nucleotide-binding</keyword>
<evidence type="ECO:0000256" key="14">
    <source>
        <dbReference type="ARBA" id="ARBA00047833"/>
    </source>
</evidence>
<keyword evidence="13 15" id="KW-0961">Cell wall biogenesis/degradation</keyword>
<comment type="subcellular location">
    <subcellularLocation>
        <location evidence="15">Cell membrane</location>
        <topology evidence="15">Peripheral membrane protein</topology>
        <orientation evidence="15">Cytoplasmic side</orientation>
    </subcellularLocation>
    <subcellularLocation>
        <location evidence="1 16">Cytoplasm</location>
    </subcellularLocation>
</comment>
<dbReference type="SUPFAM" id="SSF51984">
    <property type="entry name" value="MurCD N-terminal domain"/>
    <property type="match status" value="1"/>
</dbReference>
<evidence type="ECO:0000259" key="17">
    <source>
        <dbReference type="Pfam" id="PF01225"/>
    </source>
</evidence>
<dbReference type="HAMAP" id="MF_00033">
    <property type="entry name" value="MurG"/>
    <property type="match status" value="1"/>
</dbReference>
<dbReference type="GO" id="GO:0005524">
    <property type="term" value="F:ATP binding"/>
    <property type="evidence" value="ECO:0007669"/>
    <property type="project" value="UniProtKB-UniRule"/>
</dbReference>
<dbReference type="SUPFAM" id="SSF53244">
    <property type="entry name" value="MurD-like peptide ligases, peptide-binding domain"/>
    <property type="match status" value="1"/>
</dbReference>
<dbReference type="Pfam" id="PF08245">
    <property type="entry name" value="Mur_ligase_M"/>
    <property type="match status" value="1"/>
</dbReference>
<evidence type="ECO:0000256" key="15">
    <source>
        <dbReference type="HAMAP-Rule" id="MF_00033"/>
    </source>
</evidence>
<evidence type="ECO:0000259" key="21">
    <source>
        <dbReference type="Pfam" id="PF08245"/>
    </source>
</evidence>
<accession>A0A5N7MKZ8</accession>
<dbReference type="InterPro" id="IPR013221">
    <property type="entry name" value="Mur_ligase_cen"/>
</dbReference>
<dbReference type="InterPro" id="IPR007235">
    <property type="entry name" value="Glyco_trans_28_C"/>
</dbReference>
<feature type="binding site" evidence="16">
    <location>
        <begin position="486"/>
        <end position="492"/>
    </location>
    <ligand>
        <name>ATP</name>
        <dbReference type="ChEBI" id="CHEBI:30616"/>
    </ligand>
</feature>
<organism evidence="22 23">
    <name type="scientific">Microvirga tunisiensis</name>
    <dbReference type="NCBI Taxonomy" id="2108360"/>
    <lineage>
        <taxon>Bacteria</taxon>
        <taxon>Pseudomonadati</taxon>
        <taxon>Pseudomonadota</taxon>
        <taxon>Alphaproteobacteria</taxon>
        <taxon>Hyphomicrobiales</taxon>
        <taxon>Methylobacteriaceae</taxon>
        <taxon>Microvirga</taxon>
    </lineage>
</organism>
<dbReference type="GO" id="GO:0009252">
    <property type="term" value="P:peptidoglycan biosynthetic process"/>
    <property type="evidence" value="ECO:0007669"/>
    <property type="project" value="UniProtKB-UniRule"/>
</dbReference>
<evidence type="ECO:0000256" key="11">
    <source>
        <dbReference type="ARBA" id="ARBA00023136"/>
    </source>
</evidence>
<keyword evidence="23" id="KW-1185">Reference proteome</keyword>
<dbReference type="InterPro" id="IPR036615">
    <property type="entry name" value="Mur_ligase_C_dom_sf"/>
</dbReference>
<comment type="similarity">
    <text evidence="15">Belongs to the glycosyltransferase 28 family. MurG subfamily.</text>
</comment>
<dbReference type="Gene3D" id="3.40.1190.10">
    <property type="entry name" value="Mur-like, catalytic domain"/>
    <property type="match status" value="1"/>
</dbReference>
<dbReference type="OrthoDB" id="9804126at2"/>
<dbReference type="SUPFAM" id="SSF53756">
    <property type="entry name" value="UDP-Glycosyltransferase/glycogen phosphorylase"/>
    <property type="match status" value="1"/>
</dbReference>
<dbReference type="Pfam" id="PF03033">
    <property type="entry name" value="Glyco_transf_28"/>
    <property type="match status" value="1"/>
</dbReference>
<comment type="catalytic activity">
    <reaction evidence="14 16">
        <text>UDP-N-acetyl-alpha-D-muramate + L-alanine + ATP = UDP-N-acetyl-alpha-D-muramoyl-L-alanine + ADP + phosphate + H(+)</text>
        <dbReference type="Rhea" id="RHEA:23372"/>
        <dbReference type="ChEBI" id="CHEBI:15378"/>
        <dbReference type="ChEBI" id="CHEBI:30616"/>
        <dbReference type="ChEBI" id="CHEBI:43474"/>
        <dbReference type="ChEBI" id="CHEBI:57972"/>
        <dbReference type="ChEBI" id="CHEBI:70757"/>
        <dbReference type="ChEBI" id="CHEBI:83898"/>
        <dbReference type="ChEBI" id="CHEBI:456216"/>
        <dbReference type="EC" id="6.3.2.8"/>
    </reaction>
</comment>
<evidence type="ECO:0000256" key="7">
    <source>
        <dbReference type="ARBA" id="ARBA00022741"/>
    </source>
</evidence>
<proteinExistence type="inferred from homology"/>
<evidence type="ECO:0000256" key="8">
    <source>
        <dbReference type="ARBA" id="ARBA00022840"/>
    </source>
</evidence>
<feature type="domain" description="Mur ligase N-terminal catalytic" evidence="17">
    <location>
        <begin position="382"/>
        <end position="479"/>
    </location>
</feature>
<dbReference type="Gene3D" id="3.40.50.2000">
    <property type="entry name" value="Glycogen Phosphorylase B"/>
    <property type="match status" value="2"/>
</dbReference>
<dbReference type="NCBIfam" id="TIGR01133">
    <property type="entry name" value="murG"/>
    <property type="match status" value="1"/>
</dbReference>
<evidence type="ECO:0000256" key="6">
    <source>
        <dbReference type="ARBA" id="ARBA00022618"/>
    </source>
</evidence>
<dbReference type="HAMAP" id="MF_00046">
    <property type="entry name" value="MurC"/>
    <property type="match status" value="1"/>
</dbReference>
<keyword evidence="4 16" id="KW-0963">Cytoplasm</keyword>
<dbReference type="GO" id="GO:0071555">
    <property type="term" value="P:cell wall organization"/>
    <property type="evidence" value="ECO:0007669"/>
    <property type="project" value="UniProtKB-KW"/>
</dbReference>
<keyword evidence="10 15" id="KW-0573">Peptidoglycan synthesis</keyword>